<keyword evidence="4" id="KW-1185">Reference proteome</keyword>
<dbReference type="PROSITE" id="PS00061">
    <property type="entry name" value="ADH_SHORT"/>
    <property type="match status" value="1"/>
</dbReference>
<comment type="similarity">
    <text evidence="1">Belongs to the short-chain dehydrogenases/reductases (SDR) family.</text>
</comment>
<dbReference type="OrthoDB" id="286404at2"/>
<dbReference type="EMBL" id="SMKR01000083">
    <property type="protein sequence ID" value="TDD22313.1"/>
    <property type="molecule type" value="Genomic_DNA"/>
</dbReference>
<dbReference type="GO" id="GO:0016491">
    <property type="term" value="F:oxidoreductase activity"/>
    <property type="evidence" value="ECO:0007669"/>
    <property type="project" value="UniProtKB-KW"/>
</dbReference>
<dbReference type="PRINTS" id="PR00081">
    <property type="entry name" value="GDHRDH"/>
</dbReference>
<dbReference type="InterPro" id="IPR036291">
    <property type="entry name" value="NAD(P)-bd_dom_sf"/>
</dbReference>
<comment type="caution">
    <text evidence="3">The sequence shown here is derived from an EMBL/GenBank/DDBJ whole genome shotgun (WGS) entry which is preliminary data.</text>
</comment>
<evidence type="ECO:0000313" key="4">
    <source>
        <dbReference type="Proteomes" id="UP000295172"/>
    </source>
</evidence>
<dbReference type="Gene3D" id="3.40.50.720">
    <property type="entry name" value="NAD(P)-binding Rossmann-like Domain"/>
    <property type="match status" value="1"/>
</dbReference>
<dbReference type="AlphaFoldDB" id="A0A4R4WWY1"/>
<accession>A0A4R4WWY1</accession>
<evidence type="ECO:0000256" key="1">
    <source>
        <dbReference type="ARBA" id="ARBA00006484"/>
    </source>
</evidence>
<evidence type="ECO:0000256" key="2">
    <source>
        <dbReference type="ARBA" id="ARBA00023002"/>
    </source>
</evidence>
<dbReference type="RefSeq" id="WP_132322201.1">
    <property type="nucleotide sequence ID" value="NZ_SMKR01000083.1"/>
</dbReference>
<dbReference type="Pfam" id="PF13561">
    <property type="entry name" value="adh_short_C2"/>
    <property type="match status" value="1"/>
</dbReference>
<name>A0A4R4WWY1_9ACTN</name>
<evidence type="ECO:0000313" key="3">
    <source>
        <dbReference type="EMBL" id="TDD22313.1"/>
    </source>
</evidence>
<dbReference type="InterPro" id="IPR020904">
    <property type="entry name" value="Sc_DH/Rdtase_CS"/>
</dbReference>
<dbReference type="PANTHER" id="PTHR43639:SF1">
    <property type="entry name" value="SHORT-CHAIN DEHYDROGENASE_REDUCTASE FAMILY PROTEIN"/>
    <property type="match status" value="1"/>
</dbReference>
<dbReference type="CDD" id="cd05233">
    <property type="entry name" value="SDR_c"/>
    <property type="match status" value="1"/>
</dbReference>
<dbReference type="Proteomes" id="UP000295172">
    <property type="component" value="Unassembled WGS sequence"/>
</dbReference>
<reference evidence="3 4" key="1">
    <citation type="submission" date="2019-02" db="EMBL/GenBank/DDBJ databases">
        <title>Draft genome sequences of novel Actinobacteria.</title>
        <authorList>
            <person name="Sahin N."/>
            <person name="Ay H."/>
            <person name="Saygin H."/>
        </authorList>
    </citation>
    <scope>NUCLEOTIDE SEQUENCE [LARGE SCALE GENOMIC DNA]</scope>
    <source>
        <strain evidence="3 4">16K104</strain>
    </source>
</reference>
<proteinExistence type="inferred from homology"/>
<dbReference type="InterPro" id="IPR002347">
    <property type="entry name" value="SDR_fam"/>
</dbReference>
<protein>
    <submittedName>
        <fullName evidence="3">SDR family oxidoreductase</fullName>
    </submittedName>
</protein>
<dbReference type="SUPFAM" id="SSF51735">
    <property type="entry name" value="NAD(P)-binding Rossmann-fold domains"/>
    <property type="match status" value="1"/>
</dbReference>
<dbReference type="FunFam" id="3.40.50.720:FF:000084">
    <property type="entry name" value="Short-chain dehydrogenase reductase"/>
    <property type="match status" value="1"/>
</dbReference>
<sequence length="246" mass="25366">MPRSAVVTGAGGSLGRAIARRLAADGYGVALLDLPGEGLSESEAVIKSAGGPCAVLPVDLRDAAALRTAIGAAEDRLGPLQVLVNNAAIYPATPLLDIPVEEYDDVVAVNQRAYFVAAQTAARSMTPRGSGAIVNIASITWHGGWEKLASYVSTKGAAVALTRALARELGPAGIRVNAISPGAFPTKAETIHENPEAYTAFVLDHQAIKRRGVPAEIASVVSFLVGPDASFVTGQTLNVDGGWVME</sequence>
<keyword evidence="2" id="KW-0560">Oxidoreductase</keyword>
<gene>
    <name evidence="3" type="ORF">E1218_19625</name>
</gene>
<dbReference type="PANTHER" id="PTHR43639">
    <property type="entry name" value="OXIDOREDUCTASE, SHORT-CHAIN DEHYDROGENASE/REDUCTASE FAMILY (AFU_ORTHOLOGUE AFUA_5G02870)"/>
    <property type="match status" value="1"/>
</dbReference>
<dbReference type="PRINTS" id="PR00080">
    <property type="entry name" value="SDRFAMILY"/>
</dbReference>
<organism evidence="3 4">
    <name type="scientific">Kribbella turkmenica</name>
    <dbReference type="NCBI Taxonomy" id="2530375"/>
    <lineage>
        <taxon>Bacteria</taxon>
        <taxon>Bacillati</taxon>
        <taxon>Actinomycetota</taxon>
        <taxon>Actinomycetes</taxon>
        <taxon>Propionibacteriales</taxon>
        <taxon>Kribbellaceae</taxon>
        <taxon>Kribbella</taxon>
    </lineage>
</organism>